<dbReference type="PANTHER" id="PTHR31621:SF5">
    <property type="entry name" value="PROTEIN DMP10"/>
    <property type="match status" value="1"/>
</dbReference>
<feature type="region of interest" description="Disordered" evidence="6">
    <location>
        <begin position="355"/>
        <end position="391"/>
    </location>
</feature>
<comment type="caution">
    <text evidence="8">The sequence shown here is derived from an EMBL/GenBank/DDBJ whole genome shotgun (WGS) entry which is preliminary data.</text>
</comment>
<keyword evidence="9" id="KW-1185">Reference proteome</keyword>
<name>A0ABQ8GZZ3_9ROSI</name>
<evidence type="ECO:0000256" key="3">
    <source>
        <dbReference type="ARBA" id="ARBA00022692"/>
    </source>
</evidence>
<accession>A0ABQ8GZZ3</accession>
<protein>
    <submittedName>
        <fullName evidence="8">Uncharacterized protein</fullName>
    </submittedName>
</protein>
<evidence type="ECO:0000256" key="1">
    <source>
        <dbReference type="ARBA" id="ARBA00004141"/>
    </source>
</evidence>
<feature type="transmembrane region" description="Helical" evidence="7">
    <location>
        <begin position="314"/>
        <end position="335"/>
    </location>
</feature>
<evidence type="ECO:0000256" key="5">
    <source>
        <dbReference type="ARBA" id="ARBA00023136"/>
    </source>
</evidence>
<proteinExistence type="inferred from homology"/>
<dbReference type="PANTHER" id="PTHR31621">
    <property type="entry name" value="PROTEIN DMP3"/>
    <property type="match status" value="1"/>
</dbReference>
<dbReference type="Pfam" id="PF05078">
    <property type="entry name" value="DUF679"/>
    <property type="match status" value="1"/>
</dbReference>
<keyword evidence="4 7" id="KW-1133">Transmembrane helix</keyword>
<dbReference type="Proteomes" id="UP000827721">
    <property type="component" value="Unassembled WGS sequence"/>
</dbReference>
<feature type="compositionally biased region" description="Basic and acidic residues" evidence="6">
    <location>
        <begin position="369"/>
        <end position="391"/>
    </location>
</feature>
<reference evidence="8 9" key="1">
    <citation type="submission" date="2021-02" db="EMBL/GenBank/DDBJ databases">
        <title>Plant Genome Project.</title>
        <authorList>
            <person name="Zhang R.-G."/>
        </authorList>
    </citation>
    <scope>NUCLEOTIDE SEQUENCE [LARGE SCALE GENOMIC DNA]</scope>
    <source>
        <tissue evidence="8">Leaves</tissue>
    </source>
</reference>
<sequence length="479" mass="52133">MGDINIVVDKENINLNPVISNSIENVVFSNEKAGLKAGDGGGNGEAVSANVLPQVLNKESNSVAVVGPLSVRKDSLAPSVLKNLVMNDAHSETSYYIEGGSSTSIGPDNIECEAACKAISLGPSFGEIFRELPKANLTGTVENMLFQVDKINEDLGVREKLRSKSKSISPSISSPDKKDGKRKVARIIEGVGSQKKIRVSEADDPRTSVDLLDWSADFLAEFINTFSACGSTSAVVSSSRPAVPPIVGCYIMMAMMNCIDKLLSHTKPGNKKLSIAANLANLLPIGTTLVFQAFMPYFTNNGSCLRAHKSLTSSTIICFSVICFFSSFTNSFIAASNGKLYYGLATPNGLHIFNKDEDNDDDNNNNTNEGEKVNRDQQQRNVDIKKRGEGHHQKKLKINFKDGLDEEEKKILAKYRIRWTDFLHAFGSLLVFVVYVISSYGVQRCFFSDPSSNGKPLMMNMPLAVGATLSFVHAFVDQT</sequence>
<evidence type="ECO:0000313" key="8">
    <source>
        <dbReference type="EMBL" id="KAH7527263.1"/>
    </source>
</evidence>
<gene>
    <name evidence="8" type="ORF">JRO89_XSUnG0042100</name>
</gene>
<keyword evidence="5 7" id="KW-0472">Membrane</keyword>
<comment type="subcellular location">
    <subcellularLocation>
        <location evidence="1">Membrane</location>
        <topology evidence="1">Multi-pass membrane protein</topology>
    </subcellularLocation>
</comment>
<feature type="transmembrane region" description="Helical" evidence="7">
    <location>
        <begin position="457"/>
        <end position="476"/>
    </location>
</feature>
<dbReference type="InterPro" id="IPR007770">
    <property type="entry name" value="DMP"/>
</dbReference>
<evidence type="ECO:0000256" key="7">
    <source>
        <dbReference type="SAM" id="Phobius"/>
    </source>
</evidence>
<feature type="transmembrane region" description="Helical" evidence="7">
    <location>
        <begin position="419"/>
        <end position="437"/>
    </location>
</feature>
<evidence type="ECO:0000256" key="2">
    <source>
        <dbReference type="ARBA" id="ARBA00008707"/>
    </source>
</evidence>
<evidence type="ECO:0000313" key="9">
    <source>
        <dbReference type="Proteomes" id="UP000827721"/>
    </source>
</evidence>
<organism evidence="8 9">
    <name type="scientific">Xanthoceras sorbifolium</name>
    <dbReference type="NCBI Taxonomy" id="99658"/>
    <lineage>
        <taxon>Eukaryota</taxon>
        <taxon>Viridiplantae</taxon>
        <taxon>Streptophyta</taxon>
        <taxon>Embryophyta</taxon>
        <taxon>Tracheophyta</taxon>
        <taxon>Spermatophyta</taxon>
        <taxon>Magnoliopsida</taxon>
        <taxon>eudicotyledons</taxon>
        <taxon>Gunneridae</taxon>
        <taxon>Pentapetalae</taxon>
        <taxon>rosids</taxon>
        <taxon>malvids</taxon>
        <taxon>Sapindales</taxon>
        <taxon>Sapindaceae</taxon>
        <taxon>Xanthoceroideae</taxon>
        <taxon>Xanthoceras</taxon>
    </lineage>
</organism>
<dbReference type="EMBL" id="JAFEMO010000073">
    <property type="protein sequence ID" value="KAH7527263.1"/>
    <property type="molecule type" value="Genomic_DNA"/>
</dbReference>
<evidence type="ECO:0000256" key="6">
    <source>
        <dbReference type="SAM" id="MobiDB-lite"/>
    </source>
</evidence>
<evidence type="ECO:0000256" key="4">
    <source>
        <dbReference type="ARBA" id="ARBA00022989"/>
    </source>
</evidence>
<keyword evidence="3 7" id="KW-0812">Transmembrane</keyword>
<comment type="similarity">
    <text evidence="2">Belongs to the plant DMP1 protein family.</text>
</comment>
<feature type="transmembrane region" description="Helical" evidence="7">
    <location>
        <begin position="275"/>
        <end position="294"/>
    </location>
</feature>